<accession>A0A0P1APL0</accession>
<dbReference type="EMBL" id="CCYD01000645">
    <property type="protein sequence ID" value="CEG42956.1"/>
    <property type="molecule type" value="Genomic_DNA"/>
</dbReference>
<reference evidence="2" key="1">
    <citation type="submission" date="2014-09" db="EMBL/GenBank/DDBJ databases">
        <authorList>
            <person name="Sharma Rahul"/>
            <person name="Thines Marco"/>
        </authorList>
    </citation>
    <scope>NUCLEOTIDE SEQUENCE [LARGE SCALE GENOMIC DNA]</scope>
</reference>
<protein>
    <submittedName>
        <fullName evidence="1">Uncharacterized protein</fullName>
    </submittedName>
</protein>
<name>A0A0P1APL0_PLAHL</name>
<dbReference type="Proteomes" id="UP000054928">
    <property type="component" value="Unassembled WGS sequence"/>
</dbReference>
<keyword evidence="2" id="KW-1185">Reference proteome</keyword>
<organism evidence="1 2">
    <name type="scientific">Plasmopara halstedii</name>
    <name type="common">Downy mildew of sunflower</name>
    <dbReference type="NCBI Taxonomy" id="4781"/>
    <lineage>
        <taxon>Eukaryota</taxon>
        <taxon>Sar</taxon>
        <taxon>Stramenopiles</taxon>
        <taxon>Oomycota</taxon>
        <taxon>Peronosporomycetes</taxon>
        <taxon>Peronosporales</taxon>
        <taxon>Peronosporaceae</taxon>
        <taxon>Plasmopara</taxon>
    </lineage>
</organism>
<dbReference type="InterPro" id="IPR042411">
    <property type="entry name" value="WDR27"/>
</dbReference>
<dbReference type="RefSeq" id="XP_024579325.1">
    <property type="nucleotide sequence ID" value="XM_024728893.1"/>
</dbReference>
<evidence type="ECO:0000313" key="1">
    <source>
        <dbReference type="EMBL" id="CEG42956.1"/>
    </source>
</evidence>
<dbReference type="PANTHER" id="PTHR44525:SF1">
    <property type="entry name" value="WD REPEAT-CONTAINING PROTEIN 27"/>
    <property type="match status" value="1"/>
</dbReference>
<dbReference type="GeneID" id="36408244"/>
<sequence>MRYHQRHCIKDIEYSSDAKWLATSGNDRIAQVCKLPISRFKGYGKVYVGHNQAVRAITGETSLLTLRGIAPSTGVAVAASAMRNWSSAKKALRQDIVDASFFYMNKFLLSTCGNTTQLHQYELDEACARAPSRKARSREKASDV</sequence>
<evidence type="ECO:0000313" key="2">
    <source>
        <dbReference type="Proteomes" id="UP000054928"/>
    </source>
</evidence>
<proteinExistence type="predicted"/>
<dbReference type="OrthoDB" id="20669at2759"/>
<dbReference type="AlphaFoldDB" id="A0A0P1APL0"/>
<dbReference type="STRING" id="4781.A0A0P1APL0"/>
<dbReference type="PANTHER" id="PTHR44525">
    <property type="entry name" value="WD REPEAT-CONTAINING PROTEIN 27"/>
    <property type="match status" value="1"/>
</dbReference>